<dbReference type="EMBL" id="CAXDID020000500">
    <property type="protein sequence ID" value="CAL6097623.1"/>
    <property type="molecule type" value="Genomic_DNA"/>
</dbReference>
<evidence type="ECO:0000313" key="3">
    <source>
        <dbReference type="Proteomes" id="UP001642409"/>
    </source>
</evidence>
<reference evidence="1" key="1">
    <citation type="submission" date="2023-06" db="EMBL/GenBank/DDBJ databases">
        <authorList>
            <person name="Kurt Z."/>
        </authorList>
    </citation>
    <scope>NUCLEOTIDE SEQUENCE</scope>
</reference>
<gene>
    <name evidence="1" type="ORF">HINF_LOCUS44215</name>
    <name evidence="2" type="ORF">HINF_LOCUS69173</name>
</gene>
<dbReference type="Proteomes" id="UP001642409">
    <property type="component" value="Unassembled WGS sequence"/>
</dbReference>
<comment type="caution">
    <text evidence="1">The sequence shown here is derived from an EMBL/GenBank/DDBJ whole genome shotgun (WGS) entry which is preliminary data.</text>
</comment>
<protein>
    <submittedName>
        <fullName evidence="2">Hypothetical_protein</fullName>
    </submittedName>
</protein>
<dbReference type="EMBL" id="CATOUU010000877">
    <property type="protein sequence ID" value="CAI9956570.1"/>
    <property type="molecule type" value="Genomic_DNA"/>
</dbReference>
<dbReference type="AlphaFoldDB" id="A0AA86QRB7"/>
<accession>A0AA86QRB7</accession>
<reference evidence="2 3" key="2">
    <citation type="submission" date="2024-07" db="EMBL/GenBank/DDBJ databases">
        <authorList>
            <person name="Akdeniz Z."/>
        </authorList>
    </citation>
    <scope>NUCLEOTIDE SEQUENCE [LARGE SCALE GENOMIC DNA]</scope>
</reference>
<evidence type="ECO:0000313" key="2">
    <source>
        <dbReference type="EMBL" id="CAL6097623.1"/>
    </source>
</evidence>
<sequence>MRKNQKSKYNLPVVLDSIQNSQSHFKNSVCFFEEYTCESSIHSASNVSIGTIPNSQLSKMKFDLEHIRSIMFKMQKKLDQVENYFEQISKNIEVIKRNSKRIIIKIQQTTQQQ</sequence>
<keyword evidence="3" id="KW-1185">Reference proteome</keyword>
<name>A0AA86QRB7_9EUKA</name>
<proteinExistence type="predicted"/>
<organism evidence="1">
    <name type="scientific">Hexamita inflata</name>
    <dbReference type="NCBI Taxonomy" id="28002"/>
    <lineage>
        <taxon>Eukaryota</taxon>
        <taxon>Metamonada</taxon>
        <taxon>Diplomonadida</taxon>
        <taxon>Hexamitidae</taxon>
        <taxon>Hexamitinae</taxon>
        <taxon>Hexamita</taxon>
    </lineage>
</organism>
<evidence type="ECO:0000313" key="1">
    <source>
        <dbReference type="EMBL" id="CAI9956570.1"/>
    </source>
</evidence>